<evidence type="ECO:0000313" key="1">
    <source>
        <dbReference type="EMBL" id="KAK7338900.1"/>
    </source>
</evidence>
<dbReference type="AlphaFoldDB" id="A0AAN9QIK9"/>
<evidence type="ECO:0000313" key="2">
    <source>
        <dbReference type="Proteomes" id="UP001367508"/>
    </source>
</evidence>
<name>A0AAN9QIK9_CANGL</name>
<keyword evidence="2" id="KW-1185">Reference proteome</keyword>
<accession>A0AAN9QIK9</accession>
<sequence length="172" mass="19644">MMLYLCLHIEKPIIAFLKFGSPSNDNDILVTEQQFLKWRTQVKWNIRIDMAVGGLYVEQHSEQLYPDPFHSWFSSHVPLTYVGTKNTLGQQTTDATSEMESVPDNLNVCWYLYKLQYAKCVKHESRCLGPALVLGIVLLKQRSVQIIPSHVLPSGNLNPPLPHSRKSYSIDS</sequence>
<proteinExistence type="predicted"/>
<reference evidence="1 2" key="1">
    <citation type="submission" date="2024-01" db="EMBL/GenBank/DDBJ databases">
        <title>The genomes of 5 underutilized Papilionoideae crops provide insights into root nodulation and disease resistanc.</title>
        <authorList>
            <person name="Jiang F."/>
        </authorList>
    </citation>
    <scope>NUCLEOTIDE SEQUENCE [LARGE SCALE GENOMIC DNA]</scope>
    <source>
        <strain evidence="1">LVBAO_FW01</strain>
        <tissue evidence="1">Leaves</tissue>
    </source>
</reference>
<dbReference type="Proteomes" id="UP001367508">
    <property type="component" value="Unassembled WGS sequence"/>
</dbReference>
<organism evidence="1 2">
    <name type="scientific">Canavalia gladiata</name>
    <name type="common">Sword bean</name>
    <name type="synonym">Dolichos gladiatus</name>
    <dbReference type="NCBI Taxonomy" id="3824"/>
    <lineage>
        <taxon>Eukaryota</taxon>
        <taxon>Viridiplantae</taxon>
        <taxon>Streptophyta</taxon>
        <taxon>Embryophyta</taxon>
        <taxon>Tracheophyta</taxon>
        <taxon>Spermatophyta</taxon>
        <taxon>Magnoliopsida</taxon>
        <taxon>eudicotyledons</taxon>
        <taxon>Gunneridae</taxon>
        <taxon>Pentapetalae</taxon>
        <taxon>rosids</taxon>
        <taxon>fabids</taxon>
        <taxon>Fabales</taxon>
        <taxon>Fabaceae</taxon>
        <taxon>Papilionoideae</taxon>
        <taxon>50 kb inversion clade</taxon>
        <taxon>NPAAA clade</taxon>
        <taxon>indigoferoid/millettioid clade</taxon>
        <taxon>Phaseoleae</taxon>
        <taxon>Canavalia</taxon>
    </lineage>
</organism>
<comment type="caution">
    <text evidence="1">The sequence shown here is derived from an EMBL/GenBank/DDBJ whole genome shotgun (WGS) entry which is preliminary data.</text>
</comment>
<gene>
    <name evidence="1" type="ORF">VNO77_19534</name>
</gene>
<protein>
    <submittedName>
        <fullName evidence="1">Uncharacterized protein</fullName>
    </submittedName>
</protein>
<dbReference type="EMBL" id="JAYMYQ010000004">
    <property type="protein sequence ID" value="KAK7338900.1"/>
    <property type="molecule type" value="Genomic_DNA"/>
</dbReference>